<comment type="domain">
    <text evidence="10">The IMP cyclohydrolase activity resides in the N-terminal region.</text>
</comment>
<comment type="catalytic activity">
    <reaction evidence="8 10">
        <text>(6R)-10-formyltetrahydrofolate + 5-amino-1-(5-phospho-beta-D-ribosyl)imidazole-4-carboxamide = 5-formamido-1-(5-phospho-D-ribosyl)imidazole-4-carboxamide + (6S)-5,6,7,8-tetrahydrofolate</text>
        <dbReference type="Rhea" id="RHEA:22192"/>
        <dbReference type="ChEBI" id="CHEBI:57453"/>
        <dbReference type="ChEBI" id="CHEBI:58467"/>
        <dbReference type="ChEBI" id="CHEBI:58475"/>
        <dbReference type="ChEBI" id="CHEBI:195366"/>
        <dbReference type="EC" id="2.1.2.3"/>
    </reaction>
</comment>
<comment type="catalytic activity">
    <reaction evidence="9 10">
        <text>IMP + H2O = 5-formamido-1-(5-phospho-D-ribosyl)imidazole-4-carboxamide</text>
        <dbReference type="Rhea" id="RHEA:18445"/>
        <dbReference type="ChEBI" id="CHEBI:15377"/>
        <dbReference type="ChEBI" id="CHEBI:58053"/>
        <dbReference type="ChEBI" id="CHEBI:58467"/>
        <dbReference type="EC" id="3.5.4.10"/>
    </reaction>
</comment>
<dbReference type="PROSITE" id="PS51855">
    <property type="entry name" value="MGS"/>
    <property type="match status" value="1"/>
</dbReference>
<dbReference type="EC" id="3.5.4.10" evidence="10"/>
<protein>
    <recommendedName>
        <fullName evidence="10">Bifunctional purine biosynthesis protein PurH</fullName>
    </recommendedName>
    <domain>
        <recommendedName>
            <fullName evidence="10">Phosphoribosylaminoimidazolecarboxamide formyltransferase</fullName>
            <ecNumber evidence="10">2.1.2.3</ecNumber>
        </recommendedName>
        <alternativeName>
            <fullName evidence="10">AICAR transformylase</fullName>
        </alternativeName>
    </domain>
    <domain>
        <recommendedName>
            <fullName evidence="10">IMP cyclohydrolase</fullName>
            <ecNumber evidence="10">3.5.4.10</ecNumber>
        </recommendedName>
        <alternativeName>
            <fullName evidence="10">ATIC</fullName>
        </alternativeName>
        <alternativeName>
            <fullName evidence="10">IMP synthase</fullName>
        </alternativeName>
        <alternativeName>
            <fullName evidence="10">Inosinicase</fullName>
        </alternativeName>
    </domain>
</protein>
<organism evidence="12 13">
    <name type="scientific">Ahniella affigens</name>
    <dbReference type="NCBI Taxonomy" id="2021234"/>
    <lineage>
        <taxon>Bacteria</taxon>
        <taxon>Pseudomonadati</taxon>
        <taxon>Pseudomonadota</taxon>
        <taxon>Gammaproteobacteria</taxon>
        <taxon>Lysobacterales</taxon>
        <taxon>Rhodanobacteraceae</taxon>
        <taxon>Ahniella</taxon>
    </lineage>
</organism>
<evidence type="ECO:0000313" key="13">
    <source>
        <dbReference type="Proteomes" id="UP000241074"/>
    </source>
</evidence>
<evidence type="ECO:0000256" key="1">
    <source>
        <dbReference type="ARBA" id="ARBA00004844"/>
    </source>
</evidence>
<dbReference type="Pfam" id="PF01808">
    <property type="entry name" value="AICARFT_IMPCHas"/>
    <property type="match status" value="1"/>
</dbReference>
<dbReference type="CDD" id="cd01421">
    <property type="entry name" value="IMPCH"/>
    <property type="match status" value="1"/>
</dbReference>
<keyword evidence="4 10" id="KW-0808">Transferase</keyword>
<dbReference type="RefSeq" id="WP_106889832.1">
    <property type="nucleotide sequence ID" value="NZ_CP027860.1"/>
</dbReference>
<dbReference type="NCBIfam" id="TIGR00355">
    <property type="entry name" value="purH"/>
    <property type="match status" value="1"/>
</dbReference>
<dbReference type="Gene3D" id="3.40.50.1380">
    <property type="entry name" value="Methylglyoxal synthase-like domain"/>
    <property type="match status" value="1"/>
</dbReference>
<dbReference type="PIRSF" id="PIRSF000414">
    <property type="entry name" value="AICARFT_IMPCHas"/>
    <property type="match status" value="1"/>
</dbReference>
<accession>A0A2P1PM39</accession>
<evidence type="ECO:0000256" key="10">
    <source>
        <dbReference type="HAMAP-Rule" id="MF_00139"/>
    </source>
</evidence>
<keyword evidence="13" id="KW-1185">Reference proteome</keyword>
<dbReference type="GO" id="GO:0006189">
    <property type="term" value="P:'de novo' IMP biosynthetic process"/>
    <property type="evidence" value="ECO:0007669"/>
    <property type="project" value="UniProtKB-UniRule"/>
</dbReference>
<dbReference type="EMBL" id="CP027860">
    <property type="protein sequence ID" value="AVP95903.1"/>
    <property type="molecule type" value="Genomic_DNA"/>
</dbReference>
<evidence type="ECO:0000256" key="9">
    <source>
        <dbReference type="ARBA" id="ARBA00050687"/>
    </source>
</evidence>
<evidence type="ECO:0000256" key="7">
    <source>
        <dbReference type="ARBA" id="ARBA00023268"/>
    </source>
</evidence>
<evidence type="ECO:0000256" key="5">
    <source>
        <dbReference type="ARBA" id="ARBA00022755"/>
    </source>
</evidence>
<evidence type="ECO:0000256" key="8">
    <source>
        <dbReference type="ARBA" id="ARBA00050488"/>
    </source>
</evidence>
<evidence type="ECO:0000256" key="3">
    <source>
        <dbReference type="ARBA" id="ARBA00007667"/>
    </source>
</evidence>
<gene>
    <name evidence="10 12" type="primary">purH</name>
    <name evidence="12" type="ORF">C7S18_01235</name>
</gene>
<keyword evidence="5 10" id="KW-0658">Purine biosynthesis</keyword>
<keyword evidence="7 10" id="KW-0511">Multifunctional enzyme</keyword>
<dbReference type="Gene3D" id="3.40.140.20">
    <property type="match status" value="2"/>
</dbReference>
<dbReference type="HAMAP" id="MF_00139">
    <property type="entry name" value="PurH"/>
    <property type="match status" value="1"/>
</dbReference>
<dbReference type="EC" id="2.1.2.3" evidence="10"/>
<dbReference type="OrthoDB" id="9802065at2"/>
<name>A0A2P1PM39_9GAMM</name>
<comment type="pathway">
    <text evidence="2 10">Purine metabolism; IMP biosynthesis via de novo pathway; 5-formamido-1-(5-phospho-D-ribosyl)imidazole-4-carboxamide from 5-amino-1-(5-phospho-D-ribosyl)imidazole-4-carboxamide (10-formyl THF route): step 1/1.</text>
</comment>
<proteinExistence type="inferred from homology"/>
<dbReference type="InterPro" id="IPR024051">
    <property type="entry name" value="AICAR_Tfase_dup_dom_sf"/>
</dbReference>
<dbReference type="PANTHER" id="PTHR11692:SF0">
    <property type="entry name" value="BIFUNCTIONAL PURINE BIOSYNTHESIS PROTEIN ATIC"/>
    <property type="match status" value="1"/>
</dbReference>
<dbReference type="UniPathway" id="UPA00074">
    <property type="reaction ID" value="UER00133"/>
</dbReference>
<comment type="similarity">
    <text evidence="3 10">Belongs to the PurH family.</text>
</comment>
<reference evidence="12 13" key="2">
    <citation type="submission" date="2018-03" db="EMBL/GenBank/DDBJ databases">
        <authorList>
            <person name="Keele B.F."/>
        </authorList>
    </citation>
    <scope>NUCLEOTIDE SEQUENCE [LARGE SCALE GENOMIC DNA]</scope>
    <source>
        <strain evidence="12 13">D13</strain>
    </source>
</reference>
<reference evidence="12 13" key="1">
    <citation type="submission" date="2018-03" db="EMBL/GenBank/DDBJ databases">
        <title>Ahniella affigens gen. nov., sp. nov., a gammaproteobacterium isolated from sandy soil near a stream.</title>
        <authorList>
            <person name="Ko Y."/>
            <person name="Kim J.-H."/>
        </authorList>
    </citation>
    <scope>NUCLEOTIDE SEQUENCE [LARGE SCALE GENOMIC DNA]</scope>
    <source>
        <strain evidence="12 13">D13</strain>
    </source>
</reference>
<dbReference type="InterPro" id="IPR036914">
    <property type="entry name" value="MGS-like_dom_sf"/>
</dbReference>
<dbReference type="Pfam" id="PF02142">
    <property type="entry name" value="MGS"/>
    <property type="match status" value="1"/>
</dbReference>
<dbReference type="GO" id="GO:0004643">
    <property type="term" value="F:phosphoribosylaminoimidazolecarboxamide formyltransferase activity"/>
    <property type="evidence" value="ECO:0007669"/>
    <property type="project" value="UniProtKB-UniRule"/>
</dbReference>
<evidence type="ECO:0000256" key="6">
    <source>
        <dbReference type="ARBA" id="ARBA00022801"/>
    </source>
</evidence>
<dbReference type="SUPFAM" id="SSF53927">
    <property type="entry name" value="Cytidine deaminase-like"/>
    <property type="match status" value="1"/>
</dbReference>
<dbReference type="GO" id="GO:0005829">
    <property type="term" value="C:cytosol"/>
    <property type="evidence" value="ECO:0007669"/>
    <property type="project" value="TreeGrafter"/>
</dbReference>
<dbReference type="AlphaFoldDB" id="A0A2P1PM39"/>
<dbReference type="KEGG" id="xba:C7S18_01235"/>
<comment type="pathway">
    <text evidence="1 10">Purine metabolism; IMP biosynthesis via de novo pathway; IMP from 5-formamido-1-(5-phospho-D-ribosyl)imidazole-4-carboxamide: step 1/1.</text>
</comment>
<dbReference type="Proteomes" id="UP000241074">
    <property type="component" value="Chromosome"/>
</dbReference>
<dbReference type="PANTHER" id="PTHR11692">
    <property type="entry name" value="BIFUNCTIONAL PURINE BIOSYNTHESIS PROTEIN PURH"/>
    <property type="match status" value="1"/>
</dbReference>
<dbReference type="SMART" id="SM00851">
    <property type="entry name" value="MGS"/>
    <property type="match status" value="1"/>
</dbReference>
<dbReference type="InterPro" id="IPR016193">
    <property type="entry name" value="Cytidine_deaminase-like"/>
</dbReference>
<dbReference type="FunFam" id="3.40.140.20:FF:000001">
    <property type="entry name" value="Bifunctional purine biosynthesis protein PurH"/>
    <property type="match status" value="1"/>
</dbReference>
<dbReference type="SMART" id="SM00798">
    <property type="entry name" value="AICARFT_IMPCHas"/>
    <property type="match status" value="1"/>
</dbReference>
<keyword evidence="6 10" id="KW-0378">Hydrolase</keyword>
<dbReference type="SUPFAM" id="SSF52335">
    <property type="entry name" value="Methylglyoxal synthase-like"/>
    <property type="match status" value="1"/>
</dbReference>
<evidence type="ECO:0000256" key="4">
    <source>
        <dbReference type="ARBA" id="ARBA00022679"/>
    </source>
</evidence>
<dbReference type="NCBIfam" id="NF002049">
    <property type="entry name" value="PRK00881.1"/>
    <property type="match status" value="1"/>
</dbReference>
<evidence type="ECO:0000256" key="2">
    <source>
        <dbReference type="ARBA" id="ARBA00004954"/>
    </source>
</evidence>
<dbReference type="GO" id="GO:0003937">
    <property type="term" value="F:IMP cyclohydrolase activity"/>
    <property type="evidence" value="ECO:0007669"/>
    <property type="project" value="UniProtKB-UniRule"/>
</dbReference>
<dbReference type="InterPro" id="IPR002695">
    <property type="entry name" value="PurH-like"/>
</dbReference>
<feature type="domain" description="MGS-like" evidence="11">
    <location>
        <begin position="1"/>
        <end position="148"/>
    </location>
</feature>
<dbReference type="InterPro" id="IPR011607">
    <property type="entry name" value="MGS-like_dom"/>
</dbReference>
<evidence type="ECO:0000259" key="11">
    <source>
        <dbReference type="PROSITE" id="PS51855"/>
    </source>
</evidence>
<sequence length="519" mass="55191">MSDLIVPRRALLSVSDKTGLVELARALVAQGVHLLSTGGSAKALRDAGLPVEDVAAYTGSPEIMDGRVKTLHPKVHGALLGRLPMDAPVMAEFGIEPIDLLVVNLYPFAATIAKPDVSEADAVENIDIGGPAMLRAAAKNHDRLTVLCDPSDYADYLQALAQGGISFPARRRLAAKVYAHTARYDGMIAEWLGARDDAEPGYAPTLHLSLQRQSVLRYGENPHQRGALYVEADAPGDVVARAEVLGGKELSYNNLADAEAALECVKQFPGPAAVIVKHANPCGVAEGAHILQAYDLAYATDPVSAFGGIIAFNRSLDGATAAEIIKRQFVEVVIAPDIEVEARAALATKPNVRVLRTGPFQSSPPTRDYKRIRGGLLVQDLDTDALTVADLKVVSKRAPSAEELDDLLFAWKVAFFVKSNAIVYARNRRTIGVGAGQMSRVVSAKIAALKAEEAGLQVAGSVMASDAFFPFRDGIDAAAAAGIRAVIQPGGSMRDKEVIAAADEHGMAMVFTGRRHFRH</sequence>
<dbReference type="FunFam" id="3.40.140.20:FF:000002">
    <property type="entry name" value="Bifunctional purine biosynthesis protein PurH"/>
    <property type="match status" value="1"/>
</dbReference>
<evidence type="ECO:0000313" key="12">
    <source>
        <dbReference type="EMBL" id="AVP95903.1"/>
    </source>
</evidence>
<dbReference type="FunFam" id="3.40.50.1380:FF:000001">
    <property type="entry name" value="Bifunctional purine biosynthesis protein PurH"/>
    <property type="match status" value="1"/>
</dbReference>